<accession>A0A843YX18</accession>
<gene>
    <name evidence="1" type="ORF">GFV13_06895</name>
</gene>
<dbReference type="Proteomes" id="UP000469952">
    <property type="component" value="Unassembled WGS sequence"/>
</dbReference>
<evidence type="ECO:0000313" key="1">
    <source>
        <dbReference type="EMBL" id="MQR26996.1"/>
    </source>
</evidence>
<evidence type="ECO:0000313" key="2">
    <source>
        <dbReference type="Proteomes" id="UP000469952"/>
    </source>
</evidence>
<comment type="caution">
    <text evidence="1">The sequence shown here is derived from an EMBL/GenBank/DDBJ whole genome shotgun (WGS) entry which is preliminary data.</text>
</comment>
<proteinExistence type="predicted"/>
<dbReference type="EMBL" id="WIPA01000008">
    <property type="protein sequence ID" value="MQR26996.1"/>
    <property type="molecule type" value="Genomic_DNA"/>
</dbReference>
<organism evidence="1 2">
    <name type="scientific">Leuconostoc mesenteroides</name>
    <dbReference type="NCBI Taxonomy" id="1245"/>
    <lineage>
        <taxon>Bacteria</taxon>
        <taxon>Bacillati</taxon>
        <taxon>Bacillota</taxon>
        <taxon>Bacilli</taxon>
        <taxon>Lactobacillales</taxon>
        <taxon>Lactobacillaceae</taxon>
        <taxon>Leuconostoc</taxon>
    </lineage>
</organism>
<protein>
    <submittedName>
        <fullName evidence="1">Uncharacterized protein</fullName>
    </submittedName>
</protein>
<reference evidence="1 2" key="1">
    <citation type="submission" date="2019-10" db="EMBL/GenBank/DDBJ databases">
        <title>WGS of Leuconostoc mesenteroides.</title>
        <authorList>
            <person name="Melo Bolivar J."/>
            <person name="Marino-Ramirez L."/>
            <person name="Villamil Diaz L.M."/>
        </authorList>
    </citation>
    <scope>NUCLEOTIDE SEQUENCE [LARGE SCALE GENOMIC DNA]</scope>
    <source>
        <strain evidence="1 2">M11</strain>
    </source>
</reference>
<name>A0A843YX18_LEUME</name>
<dbReference type="AlphaFoldDB" id="A0A843YX18"/>
<sequence length="63" mass="7326">MYKAVGWHSQSEYMTGNTLADVMRKLQKEYPAPRRTSRGMSTQQIYSEPLRIIIVKEGYMGEI</sequence>
<dbReference type="RefSeq" id="WP_059442563.1">
    <property type="nucleotide sequence ID" value="NZ_BCMP01000039.1"/>
</dbReference>